<reference evidence="11" key="1">
    <citation type="submission" date="2015-08" db="EMBL/GenBank/DDBJ databases">
        <authorList>
            <person name="Babu N.S."/>
            <person name="Beckwith C.J."/>
            <person name="Beseler K.G."/>
            <person name="Brison A."/>
            <person name="Carone J.V."/>
            <person name="Caskin T.P."/>
            <person name="Diamond M."/>
            <person name="Durham M.E."/>
            <person name="Foxe J.M."/>
            <person name="Go M."/>
            <person name="Henderson B.A."/>
            <person name="Jones I.B."/>
            <person name="McGettigan J.A."/>
            <person name="Micheletti S.J."/>
            <person name="Nasrallah M.E."/>
            <person name="Ortiz D."/>
            <person name="Piller C.R."/>
            <person name="Privatt S.R."/>
            <person name="Schneider S.L."/>
            <person name="Sharp S."/>
            <person name="Smith T.C."/>
            <person name="Stanton J.D."/>
            <person name="Ullery H.E."/>
            <person name="Wilson R.J."/>
            <person name="Serrano M.G."/>
            <person name="Buck G."/>
            <person name="Lee V."/>
            <person name="Wang Y."/>
            <person name="Carvalho R."/>
            <person name="Voegtly L."/>
            <person name="Shi R."/>
            <person name="Duckworth R."/>
            <person name="Johnson A."/>
            <person name="Loviza R."/>
            <person name="Walstead R."/>
            <person name="Shah Z."/>
            <person name="Kiflezghi M."/>
            <person name="Wade K."/>
            <person name="Ball S.L."/>
            <person name="Bradley K.W."/>
            <person name="Asai D.J."/>
            <person name="Bowman C.A."/>
            <person name="Russell D.A."/>
            <person name="Pope W.H."/>
            <person name="Jacobs-Sera D."/>
            <person name="Hendrix R.W."/>
            <person name="Hatfull G.F."/>
        </authorList>
    </citation>
    <scope>NUCLEOTIDE SEQUENCE</scope>
</reference>
<dbReference type="GO" id="GO:0005524">
    <property type="term" value="F:ATP binding"/>
    <property type="evidence" value="ECO:0007669"/>
    <property type="project" value="UniProtKB-KW"/>
</dbReference>
<dbReference type="EMBL" id="GDKF01006946">
    <property type="protein sequence ID" value="JAT71676.1"/>
    <property type="molecule type" value="Transcribed_RNA"/>
</dbReference>
<evidence type="ECO:0000256" key="2">
    <source>
        <dbReference type="ARBA" id="ARBA00022679"/>
    </source>
</evidence>
<evidence type="ECO:0000256" key="6">
    <source>
        <dbReference type="ARBA" id="ARBA00022840"/>
    </source>
</evidence>
<protein>
    <recommendedName>
        <fullName evidence="7">Aspartokinase</fullName>
        <ecNumber evidence="7">2.7.2.4</ecNumber>
    </recommendedName>
</protein>
<dbReference type="EC" id="2.7.2.4" evidence="7"/>
<evidence type="ECO:0000259" key="9">
    <source>
        <dbReference type="Pfam" id="PF00696"/>
    </source>
</evidence>
<dbReference type="FunFam" id="1.20.120.1320:FF:000001">
    <property type="entry name" value="Aspartokinase"/>
    <property type="match status" value="1"/>
</dbReference>
<dbReference type="Pfam" id="PF22468">
    <property type="entry name" value="ACT_9"/>
    <property type="match status" value="1"/>
</dbReference>
<dbReference type="SUPFAM" id="SSF55021">
    <property type="entry name" value="ACT-like"/>
    <property type="match status" value="2"/>
</dbReference>
<dbReference type="UniPathway" id="UPA00034">
    <property type="reaction ID" value="UER00015"/>
</dbReference>
<dbReference type="Gene3D" id="3.30.70.260">
    <property type="match status" value="2"/>
</dbReference>
<evidence type="ECO:0000313" key="11">
    <source>
        <dbReference type="EMBL" id="JAT71676.1"/>
    </source>
</evidence>
<dbReference type="UniPathway" id="UPA00050">
    <property type="reaction ID" value="UER00461"/>
</dbReference>
<keyword evidence="6" id="KW-0067">ATP-binding</keyword>
<comment type="pathway">
    <text evidence="8">Amino-acid biosynthesis; L-lysine biosynthesis via DAP pathway; (S)-tetrahydrodipicolinate from L-aspartate: step 1/4.</text>
</comment>
<feature type="domain" description="Aspartate/glutamate/uridylate kinase" evidence="9">
    <location>
        <begin position="89"/>
        <end position="376"/>
    </location>
</feature>
<dbReference type="Gene3D" id="1.20.120.1320">
    <property type="entry name" value="Aspartokinase, catalytic domain"/>
    <property type="match status" value="1"/>
</dbReference>
<dbReference type="GO" id="GO:0004072">
    <property type="term" value="F:aspartate kinase activity"/>
    <property type="evidence" value="ECO:0007669"/>
    <property type="project" value="UniProtKB-EC"/>
</dbReference>
<keyword evidence="2 7" id="KW-0808">Transferase</keyword>
<proteinExistence type="inferred from homology"/>
<evidence type="ECO:0000313" key="12">
    <source>
        <dbReference type="EMBL" id="JAT73383.1"/>
    </source>
</evidence>
<dbReference type="InterPro" id="IPR042199">
    <property type="entry name" value="AsparK_Bifunc_asparK/hSer_DH"/>
</dbReference>
<dbReference type="InterPro" id="IPR036393">
    <property type="entry name" value="AceGlu_kinase-like_sf"/>
</dbReference>
<evidence type="ECO:0000256" key="1">
    <source>
        <dbReference type="ARBA" id="ARBA00010122"/>
    </source>
</evidence>
<dbReference type="InterPro" id="IPR001048">
    <property type="entry name" value="Asp/Glu/Uridylate_kinase"/>
</dbReference>
<dbReference type="UniPathway" id="UPA00051">
    <property type="reaction ID" value="UER00462"/>
</dbReference>
<sequence length="551" mass="58439">MLASASTRASAPQRSCFGCGFDRHGPRHAAPCPAPARNGARACLVAPARVMDGARPLVPETVRPTVRLDAPVADQGLQAPGQHLDQVSVVMKFGGSSVANAERLREVASIVCSFPDHLPCVVLSAMGKTTNLLLQAGEEALHTPAGEVGALAPLAAIRDLHLATAAELGVDAQAVRGVETLLTQLEQLLVGISIMQDLTHRARDSLVSFGERLSTRLFAAYLRAQGVPARQHDAFDIGVITTDVFTSAEVDYEASLPALREALRLPGSGGPRPLPIVTGFLGRGRGSGAITTLGRGGSDLTCTLLGAALGLPEVQVWKDVDGVLTSDPRIIPAARPVAQLTFEEATELAFFGATVLHPQAMQPAQEVGGMGVRVKNSYNRLAPGTLISAERDMADALCTAIVLKSNVTMVDISSTRMLGQYGFLARVFDVFARQKLSVDVVATSEISVSLTLDPARTLWERDLIEDELEGLMAAFAGIAKASYRRGMSIICLICNVQRTSTILERVFNVLGREAVNVQMMSQGASKTNISLIVRDGEAPRAVAALHAEFFE</sequence>
<dbReference type="SUPFAM" id="SSF53633">
    <property type="entry name" value="Carbamate kinase-like"/>
    <property type="match status" value="1"/>
</dbReference>
<dbReference type="InterPro" id="IPR018042">
    <property type="entry name" value="Aspartate_kinase_CS"/>
</dbReference>
<keyword evidence="5 7" id="KW-0418">Kinase</keyword>
<evidence type="ECO:0000259" key="10">
    <source>
        <dbReference type="Pfam" id="PF22468"/>
    </source>
</evidence>
<dbReference type="InterPro" id="IPR045865">
    <property type="entry name" value="ACT-like_dom_sf"/>
</dbReference>
<dbReference type="GO" id="GO:0005829">
    <property type="term" value="C:cytosol"/>
    <property type="evidence" value="ECO:0007669"/>
    <property type="project" value="TreeGrafter"/>
</dbReference>
<dbReference type="GO" id="GO:0009570">
    <property type="term" value="C:chloroplast stroma"/>
    <property type="evidence" value="ECO:0007669"/>
    <property type="project" value="TreeGrafter"/>
</dbReference>
<evidence type="ECO:0000256" key="5">
    <source>
        <dbReference type="ARBA" id="ARBA00022777"/>
    </source>
</evidence>
<keyword evidence="3" id="KW-0791">Threonine biosynthesis</keyword>
<gene>
    <name evidence="11" type="ORF">g.2371</name>
    <name evidence="12" type="ORF">g.2372</name>
</gene>
<dbReference type="GO" id="GO:0009088">
    <property type="term" value="P:threonine biosynthetic process"/>
    <property type="evidence" value="ECO:0007669"/>
    <property type="project" value="UniProtKB-UniPathway"/>
</dbReference>
<dbReference type="GO" id="GO:0009089">
    <property type="term" value="P:lysine biosynthetic process via diaminopimelate"/>
    <property type="evidence" value="ECO:0007669"/>
    <property type="project" value="UniProtKB-UniPathway"/>
</dbReference>
<evidence type="ECO:0000256" key="4">
    <source>
        <dbReference type="ARBA" id="ARBA00022741"/>
    </source>
</evidence>
<dbReference type="PANTHER" id="PTHR21499">
    <property type="entry name" value="ASPARTATE KINASE"/>
    <property type="match status" value="1"/>
</dbReference>
<evidence type="ECO:0000256" key="8">
    <source>
        <dbReference type="RuleBase" id="RU004249"/>
    </source>
</evidence>
<dbReference type="InterPro" id="IPR001341">
    <property type="entry name" value="Asp_kinase"/>
</dbReference>
<comment type="pathway">
    <text evidence="8">Amino-acid biosynthesis; L-methionine biosynthesis via de novo pathway; L-homoserine from L-aspartate: step 1/3.</text>
</comment>
<dbReference type="InterPro" id="IPR054352">
    <property type="entry name" value="ACT_Aspartokinase"/>
</dbReference>
<dbReference type="PANTHER" id="PTHR21499:SF59">
    <property type="entry name" value="ASPARTOKINASE"/>
    <property type="match status" value="1"/>
</dbReference>
<dbReference type="Gene3D" id="3.40.1160.10">
    <property type="entry name" value="Acetylglutamate kinase-like"/>
    <property type="match status" value="1"/>
</dbReference>
<comment type="catalytic activity">
    <reaction evidence="7">
        <text>L-aspartate + ATP = 4-phospho-L-aspartate + ADP</text>
        <dbReference type="Rhea" id="RHEA:23776"/>
        <dbReference type="ChEBI" id="CHEBI:29991"/>
        <dbReference type="ChEBI" id="CHEBI:30616"/>
        <dbReference type="ChEBI" id="CHEBI:57535"/>
        <dbReference type="ChEBI" id="CHEBI:456216"/>
        <dbReference type="EC" id="2.7.2.4"/>
    </reaction>
</comment>
<name>A0A1D1ZXL4_AUXPR</name>
<dbReference type="PROSITE" id="PS00324">
    <property type="entry name" value="ASPARTOKINASE"/>
    <property type="match status" value="1"/>
</dbReference>
<dbReference type="Pfam" id="PF00696">
    <property type="entry name" value="AA_kinase"/>
    <property type="match status" value="1"/>
</dbReference>
<keyword evidence="8" id="KW-0028">Amino-acid biosynthesis</keyword>
<comment type="pathway">
    <text evidence="8">Amino-acid biosynthesis; L-threonine biosynthesis; L-threonine from L-aspartate: step 1/5.</text>
</comment>
<comment type="similarity">
    <text evidence="1 7">Belongs to the aspartokinase family.</text>
</comment>
<organism evidence="11">
    <name type="scientific">Auxenochlorella protothecoides</name>
    <name type="common">Green microalga</name>
    <name type="synonym">Chlorella protothecoides</name>
    <dbReference type="NCBI Taxonomy" id="3075"/>
    <lineage>
        <taxon>Eukaryota</taxon>
        <taxon>Viridiplantae</taxon>
        <taxon>Chlorophyta</taxon>
        <taxon>core chlorophytes</taxon>
        <taxon>Trebouxiophyceae</taxon>
        <taxon>Chlorellales</taxon>
        <taxon>Chlorellaceae</taxon>
        <taxon>Auxenochlorella</taxon>
    </lineage>
</organism>
<dbReference type="EMBL" id="GDKF01005239">
    <property type="protein sequence ID" value="JAT73383.1"/>
    <property type="molecule type" value="Transcribed_RNA"/>
</dbReference>
<keyword evidence="4" id="KW-0547">Nucleotide-binding</keyword>
<accession>A0A1D1ZXL4</accession>
<dbReference type="AlphaFoldDB" id="A0A1D1ZXL4"/>
<dbReference type="GO" id="GO:0009090">
    <property type="term" value="P:homoserine biosynthetic process"/>
    <property type="evidence" value="ECO:0007669"/>
    <property type="project" value="TreeGrafter"/>
</dbReference>
<dbReference type="NCBIfam" id="TIGR00657">
    <property type="entry name" value="asp_kinases"/>
    <property type="match status" value="1"/>
</dbReference>
<evidence type="ECO:0000256" key="7">
    <source>
        <dbReference type="RuleBase" id="RU003448"/>
    </source>
</evidence>
<feature type="domain" description="Aspartokinase ACT" evidence="10">
    <location>
        <begin position="496"/>
        <end position="549"/>
    </location>
</feature>
<evidence type="ECO:0000256" key="3">
    <source>
        <dbReference type="ARBA" id="ARBA00022697"/>
    </source>
</evidence>